<keyword evidence="1" id="KW-0863">Zinc-finger</keyword>
<accession>A0A1B6IKT8</accession>
<feature type="compositionally biased region" description="Basic and acidic residues" evidence="3">
    <location>
        <begin position="202"/>
        <end position="219"/>
    </location>
</feature>
<dbReference type="SMART" id="SM00355">
    <property type="entry name" value="ZnF_C2H2"/>
    <property type="match status" value="4"/>
</dbReference>
<dbReference type="GO" id="GO:0008270">
    <property type="term" value="F:zinc ion binding"/>
    <property type="evidence" value="ECO:0007669"/>
    <property type="project" value="UniProtKB-KW"/>
</dbReference>
<keyword evidence="1" id="KW-0479">Metal-binding</keyword>
<keyword evidence="2" id="KW-0175">Coiled coil</keyword>
<feature type="domain" description="C2H2-type" evidence="4">
    <location>
        <begin position="524"/>
        <end position="551"/>
    </location>
</feature>
<evidence type="ECO:0000256" key="1">
    <source>
        <dbReference type="PROSITE-ProRule" id="PRU00042"/>
    </source>
</evidence>
<feature type="non-terminal residue" evidence="5">
    <location>
        <position position="641"/>
    </location>
</feature>
<protein>
    <recommendedName>
        <fullName evidence="4">C2H2-type domain-containing protein</fullName>
    </recommendedName>
</protein>
<name>A0A1B6IKT8_9HEMI</name>
<feature type="compositionally biased region" description="Basic and acidic residues" evidence="3">
    <location>
        <begin position="257"/>
        <end position="274"/>
    </location>
</feature>
<evidence type="ECO:0000313" key="5">
    <source>
        <dbReference type="EMBL" id="JAS87536.1"/>
    </source>
</evidence>
<feature type="domain" description="C2H2-type" evidence="4">
    <location>
        <begin position="552"/>
        <end position="575"/>
    </location>
</feature>
<organism evidence="5">
    <name type="scientific">Homalodisca liturata</name>
    <dbReference type="NCBI Taxonomy" id="320908"/>
    <lineage>
        <taxon>Eukaryota</taxon>
        <taxon>Metazoa</taxon>
        <taxon>Ecdysozoa</taxon>
        <taxon>Arthropoda</taxon>
        <taxon>Hexapoda</taxon>
        <taxon>Insecta</taxon>
        <taxon>Pterygota</taxon>
        <taxon>Neoptera</taxon>
        <taxon>Paraneoptera</taxon>
        <taxon>Hemiptera</taxon>
        <taxon>Auchenorrhyncha</taxon>
        <taxon>Membracoidea</taxon>
        <taxon>Cicadellidae</taxon>
        <taxon>Cicadellinae</taxon>
        <taxon>Proconiini</taxon>
        <taxon>Homalodisca</taxon>
    </lineage>
</organism>
<dbReference type="EMBL" id="GECU01020170">
    <property type="protein sequence ID" value="JAS87536.1"/>
    <property type="molecule type" value="Transcribed_RNA"/>
</dbReference>
<feature type="region of interest" description="Disordered" evidence="3">
    <location>
        <begin position="202"/>
        <end position="274"/>
    </location>
</feature>
<dbReference type="InterPro" id="IPR036236">
    <property type="entry name" value="Znf_C2H2_sf"/>
</dbReference>
<dbReference type="Gene3D" id="3.30.160.60">
    <property type="entry name" value="Classic Zinc Finger"/>
    <property type="match status" value="2"/>
</dbReference>
<feature type="coiled-coil region" evidence="2">
    <location>
        <begin position="329"/>
        <end position="371"/>
    </location>
</feature>
<sequence>MTSVAVPGMDCYEDMFKEITKKLYGETDMEAGETMRIMQEYDGETFKLEEGHNSLSAFGLAALVQNGFPTTTLFSLSAQQELEKLRAEEDTWISSDESIPWTDSKIASYNSAQKLFRCNECECVGFLSRVAEHWLGTHANLRVFQCPQCPYASAWARCVRMHLARQHNICPDPNQESLTLWKENPVLEEVTKYLERLKNLVEGEPMDQAKDEGVEEETHQNATSTQTSTPPPTSPDEQQLSPPVHPDHDEQDLQDQEMQHELHQQELHQQELHQQELQQELHQQELHQQELHQQELHQQELHQQELHQQELHQQELHQQELHQQELHQQELHQQELHEQELRQQELEHELQQQELQEMDQQELQQQELQAQEGQITHVIEEHIQVPEEVANQLQQIAAAQHGETGIHPQLQIVITQQENQDLPPTIQIQIAPSQELSPHLVSTSQQTIPLQQALSQTLASTLSQQVISQTQTVTHQPITQQIVVQQPQVVQTTISRQVVSPQPAASPAPKKSSEIVTSISPKRYNCTYCHYATDRRDLFTRHENIHRDEKPFHCYICQKQFNRADHVKKHFLRMHRDTPYDINRIRRTISKDSSTSTSTIQYFPKPQPRPPPVQQVETVAVQSISIPGFAPQKTEDKKAPR</sequence>
<dbReference type="InterPro" id="IPR013087">
    <property type="entry name" value="Znf_C2H2_type"/>
</dbReference>
<dbReference type="SUPFAM" id="SSF57667">
    <property type="entry name" value="beta-beta-alpha zinc fingers"/>
    <property type="match status" value="1"/>
</dbReference>
<dbReference type="PROSITE" id="PS50157">
    <property type="entry name" value="ZINC_FINGER_C2H2_2"/>
    <property type="match status" value="2"/>
</dbReference>
<dbReference type="PROSITE" id="PS00028">
    <property type="entry name" value="ZINC_FINGER_C2H2_1"/>
    <property type="match status" value="1"/>
</dbReference>
<evidence type="ECO:0000256" key="3">
    <source>
        <dbReference type="SAM" id="MobiDB-lite"/>
    </source>
</evidence>
<gene>
    <name evidence="5" type="ORF">g.26527</name>
</gene>
<feature type="region of interest" description="Disordered" evidence="3">
    <location>
        <begin position="591"/>
        <end position="614"/>
    </location>
</feature>
<proteinExistence type="predicted"/>
<keyword evidence="1" id="KW-0862">Zinc</keyword>
<feature type="compositionally biased region" description="Low complexity" evidence="3">
    <location>
        <begin position="591"/>
        <end position="604"/>
    </location>
</feature>
<evidence type="ECO:0000259" key="4">
    <source>
        <dbReference type="PROSITE" id="PS50157"/>
    </source>
</evidence>
<evidence type="ECO:0000256" key="2">
    <source>
        <dbReference type="SAM" id="Coils"/>
    </source>
</evidence>
<reference evidence="5" key="1">
    <citation type="submission" date="2015-11" db="EMBL/GenBank/DDBJ databases">
        <title>De novo transcriptome assembly of four potential Pierce s Disease insect vectors from Arizona vineyards.</title>
        <authorList>
            <person name="Tassone E.E."/>
        </authorList>
    </citation>
    <scope>NUCLEOTIDE SEQUENCE</scope>
</reference>
<dbReference type="AlphaFoldDB" id="A0A1B6IKT8"/>